<sequence length="145" mass="15445">MEKCSKGRDRWAPPSVVSLGVSGAAHEASMLGAVAAAAKNSRPLHLQGEHGDHSCSNMLYLPQCTPHWIKADPAALQSDRGDPTMSAADLATRVVEQAHRAGGGHGLVRQLSASPSSLLFKLVKSSQRYQINRGRLHCLINGMAK</sequence>
<reference evidence="1 2" key="1">
    <citation type="journal article" date="2009" name="Nature">
        <title>The Sorghum bicolor genome and the diversification of grasses.</title>
        <authorList>
            <person name="Paterson A.H."/>
            <person name="Bowers J.E."/>
            <person name="Bruggmann R."/>
            <person name="Dubchak I."/>
            <person name="Grimwood J."/>
            <person name="Gundlach H."/>
            <person name="Haberer G."/>
            <person name="Hellsten U."/>
            <person name="Mitros T."/>
            <person name="Poliakov A."/>
            <person name="Schmutz J."/>
            <person name="Spannagl M."/>
            <person name="Tang H."/>
            <person name="Wang X."/>
            <person name="Wicker T."/>
            <person name="Bharti A.K."/>
            <person name="Chapman J."/>
            <person name="Feltus F.A."/>
            <person name="Gowik U."/>
            <person name="Grigoriev I.V."/>
            <person name="Lyons E."/>
            <person name="Maher C.A."/>
            <person name="Martis M."/>
            <person name="Narechania A."/>
            <person name="Otillar R.P."/>
            <person name="Penning B.W."/>
            <person name="Salamov A.A."/>
            <person name="Wang Y."/>
            <person name="Zhang L."/>
            <person name="Carpita N.C."/>
            <person name="Freeling M."/>
            <person name="Gingle A.R."/>
            <person name="Hash C.T."/>
            <person name="Keller B."/>
            <person name="Klein P."/>
            <person name="Kresovich S."/>
            <person name="McCann M.C."/>
            <person name="Ming R."/>
            <person name="Peterson D.G."/>
            <person name="Mehboob-ur-Rahman"/>
            <person name="Ware D."/>
            <person name="Westhoff P."/>
            <person name="Mayer K.F."/>
            <person name="Messing J."/>
            <person name="Rokhsar D.S."/>
        </authorList>
    </citation>
    <scope>NUCLEOTIDE SEQUENCE [LARGE SCALE GENOMIC DNA]</scope>
    <source>
        <strain evidence="2">cv. BTx623</strain>
    </source>
</reference>
<dbReference type="InParanoid" id="A0A194YQE3"/>
<evidence type="ECO:0000313" key="1">
    <source>
        <dbReference type="EMBL" id="KXG30045.1"/>
    </source>
</evidence>
<protein>
    <submittedName>
        <fullName evidence="1">Uncharacterized protein</fullName>
    </submittedName>
</protein>
<proteinExistence type="predicted"/>
<gene>
    <name evidence="1" type="ORF">SORBI_3004G127300</name>
</gene>
<keyword evidence="2" id="KW-1185">Reference proteome</keyword>
<dbReference type="EMBL" id="CM000763">
    <property type="protein sequence ID" value="KXG30045.1"/>
    <property type="molecule type" value="Genomic_DNA"/>
</dbReference>
<name>A0A194YQE3_SORBI</name>
<dbReference type="Proteomes" id="UP000000768">
    <property type="component" value="Chromosome 4"/>
</dbReference>
<reference evidence="2" key="2">
    <citation type="journal article" date="2018" name="Plant J.">
        <title>The Sorghum bicolor reference genome: improved assembly, gene annotations, a transcriptome atlas, and signatures of genome organization.</title>
        <authorList>
            <person name="McCormick R.F."/>
            <person name="Truong S.K."/>
            <person name="Sreedasyam A."/>
            <person name="Jenkins J."/>
            <person name="Shu S."/>
            <person name="Sims D."/>
            <person name="Kennedy M."/>
            <person name="Amirebrahimi M."/>
            <person name="Weers B.D."/>
            <person name="McKinley B."/>
            <person name="Mattison A."/>
            <person name="Morishige D.T."/>
            <person name="Grimwood J."/>
            <person name="Schmutz J."/>
            <person name="Mullet J.E."/>
        </authorList>
    </citation>
    <scope>NUCLEOTIDE SEQUENCE [LARGE SCALE GENOMIC DNA]</scope>
    <source>
        <strain evidence="2">cv. BTx623</strain>
    </source>
</reference>
<accession>A0A194YQE3</accession>
<evidence type="ECO:0000313" key="2">
    <source>
        <dbReference type="Proteomes" id="UP000000768"/>
    </source>
</evidence>
<organism evidence="1 2">
    <name type="scientific">Sorghum bicolor</name>
    <name type="common">Sorghum</name>
    <name type="synonym">Sorghum vulgare</name>
    <dbReference type="NCBI Taxonomy" id="4558"/>
    <lineage>
        <taxon>Eukaryota</taxon>
        <taxon>Viridiplantae</taxon>
        <taxon>Streptophyta</taxon>
        <taxon>Embryophyta</taxon>
        <taxon>Tracheophyta</taxon>
        <taxon>Spermatophyta</taxon>
        <taxon>Magnoliopsida</taxon>
        <taxon>Liliopsida</taxon>
        <taxon>Poales</taxon>
        <taxon>Poaceae</taxon>
        <taxon>PACMAD clade</taxon>
        <taxon>Panicoideae</taxon>
        <taxon>Andropogonodae</taxon>
        <taxon>Andropogoneae</taxon>
        <taxon>Sorghinae</taxon>
        <taxon>Sorghum</taxon>
    </lineage>
</organism>
<dbReference type="Gramene" id="KXG30045">
    <property type="protein sequence ID" value="KXG30045"/>
    <property type="gene ID" value="SORBI_3004G127300"/>
</dbReference>
<dbReference type="AlphaFoldDB" id="A0A194YQE3"/>